<dbReference type="RefSeq" id="WP_253965605.1">
    <property type="nucleotide sequence ID" value="NZ_JALHBS010000106.1"/>
</dbReference>
<comment type="caution">
    <text evidence="1">The sequence shown here is derived from an EMBL/GenBank/DDBJ whole genome shotgun (WGS) entry which is preliminary data.</text>
</comment>
<sequence length="153" mass="17366">MVSHPCKLGFERGIIFQVSENLDITQRDSTAAARRTKDIVYVALLTSGNALKVGETGNTLSWRWNPMIQMIGSKSTRALKPNELRDQEKLRSACRGECVEVWFKRPSKLTIGNEQLPAIDFVSRYAEEALLCHLYHPLFGKHHSVRRDLGVSR</sequence>
<accession>A0A9X2H6X7</accession>
<gene>
    <name evidence="1" type="ORF">MJ956_16865</name>
</gene>
<evidence type="ECO:0000313" key="2">
    <source>
        <dbReference type="Proteomes" id="UP001155220"/>
    </source>
</evidence>
<reference evidence="1" key="1">
    <citation type="submission" date="2022-03" db="EMBL/GenBank/DDBJ databases">
        <title>Aurantimonas Liuensis sp. Nov., isolated from the hadal seawater of the Mariana Trench.</title>
        <authorList>
            <person name="Liu R."/>
        </authorList>
    </citation>
    <scope>NUCLEOTIDE SEQUENCE</scope>
    <source>
        <strain evidence="1">LRZ36</strain>
    </source>
</reference>
<dbReference type="EMBL" id="JALHBS010000106">
    <property type="protein sequence ID" value="MCP3056805.1"/>
    <property type="molecule type" value="Genomic_DNA"/>
</dbReference>
<evidence type="ECO:0000313" key="1">
    <source>
        <dbReference type="EMBL" id="MCP3056805.1"/>
    </source>
</evidence>
<name>A0A9X2H6X7_9HYPH</name>
<organism evidence="1 2">
    <name type="scientific">Aurantimonas marianensis</name>
    <dbReference type="NCBI Taxonomy" id="2920428"/>
    <lineage>
        <taxon>Bacteria</taxon>
        <taxon>Pseudomonadati</taxon>
        <taxon>Pseudomonadota</taxon>
        <taxon>Alphaproteobacteria</taxon>
        <taxon>Hyphomicrobiales</taxon>
        <taxon>Aurantimonadaceae</taxon>
        <taxon>Aurantimonas</taxon>
    </lineage>
</organism>
<dbReference type="AlphaFoldDB" id="A0A9X2H6X7"/>
<proteinExistence type="predicted"/>
<keyword evidence="2" id="KW-1185">Reference proteome</keyword>
<dbReference type="Proteomes" id="UP001155220">
    <property type="component" value="Unassembled WGS sequence"/>
</dbReference>
<protein>
    <submittedName>
        <fullName evidence="1">Uncharacterized protein</fullName>
    </submittedName>
</protein>